<name>A0ABS5Y7X3_9CYAN</name>
<dbReference type="SUPFAM" id="SSF56436">
    <property type="entry name" value="C-type lectin-like"/>
    <property type="match status" value="1"/>
</dbReference>
<protein>
    <submittedName>
        <fullName evidence="2">Formylglycine-generating enzyme family protein</fullName>
    </submittedName>
</protein>
<dbReference type="Proteomes" id="UP001196661">
    <property type="component" value="Unassembled WGS sequence"/>
</dbReference>
<dbReference type="InterPro" id="IPR051043">
    <property type="entry name" value="Sulfatase_Mod_Factor_Kinase"/>
</dbReference>
<evidence type="ECO:0000313" key="2">
    <source>
        <dbReference type="EMBL" id="MBT9313681.1"/>
    </source>
</evidence>
<comment type="caution">
    <text evidence="2">The sequence shown here is derived from an EMBL/GenBank/DDBJ whole genome shotgun (WGS) entry which is preliminary data.</text>
</comment>
<sequence>MSPRLRRTSRKAKGYVEPDISLPSEVLPLHMVLVPGGTFIMGSPEDESGRRDNEGPQHAVTVSSFFMGRYPVTQAQWRAVVALPKAERNLAENPSNFKGDNHPVDSVSWYDAVEFCQRLAQHTKLPYRLPSEAEWEYACRAGTQTPFYFGDTIANNLSNYNSNYTYGDGRKSDYREATTLVNEFGIANVFGLSDMHGNVWEWCEDLWHNSYQNAPTDGRGWIAAKDSDNRVLRGGSCLNNPKNCRSAFRDNHSPDVHDLNNGFRLACSSPRILQ</sequence>
<keyword evidence="3" id="KW-1185">Reference proteome</keyword>
<accession>A0ABS5Y7X3</accession>
<dbReference type="InterPro" id="IPR042095">
    <property type="entry name" value="SUMF_sf"/>
</dbReference>
<reference evidence="2 3" key="1">
    <citation type="journal article" date="2021" name="Mar. Drugs">
        <title>Genome Reduction and Secondary Metabolism of the Marine Sponge-Associated Cyanobacterium Leptothoe.</title>
        <authorList>
            <person name="Konstantinou D."/>
            <person name="Popin R.V."/>
            <person name="Fewer D.P."/>
            <person name="Sivonen K."/>
            <person name="Gkelis S."/>
        </authorList>
    </citation>
    <scope>NUCLEOTIDE SEQUENCE [LARGE SCALE GENOMIC DNA]</scope>
    <source>
        <strain evidence="2 3">TAU-MAC 1615</strain>
    </source>
</reference>
<dbReference type="RefSeq" id="WP_215619573.1">
    <property type="nucleotide sequence ID" value="NZ_JADOER010000016.1"/>
</dbReference>
<dbReference type="Gene3D" id="3.90.1580.10">
    <property type="entry name" value="paralog of FGE (formylglycine-generating enzyme)"/>
    <property type="match status" value="1"/>
</dbReference>
<organism evidence="2 3">
    <name type="scientific">Leptothoe kymatousa TAU-MAC 1615</name>
    <dbReference type="NCBI Taxonomy" id="2364775"/>
    <lineage>
        <taxon>Bacteria</taxon>
        <taxon>Bacillati</taxon>
        <taxon>Cyanobacteriota</taxon>
        <taxon>Cyanophyceae</taxon>
        <taxon>Nodosilineales</taxon>
        <taxon>Cymatolegaceae</taxon>
        <taxon>Leptothoe</taxon>
        <taxon>Leptothoe kymatousa</taxon>
    </lineage>
</organism>
<dbReference type="Pfam" id="PF03781">
    <property type="entry name" value="FGE-sulfatase"/>
    <property type="match status" value="1"/>
</dbReference>
<dbReference type="InterPro" id="IPR005532">
    <property type="entry name" value="SUMF_dom"/>
</dbReference>
<gene>
    <name evidence="2" type="ORF">IXB28_15830</name>
</gene>
<dbReference type="EMBL" id="JADOER010000016">
    <property type="protein sequence ID" value="MBT9313681.1"/>
    <property type="molecule type" value="Genomic_DNA"/>
</dbReference>
<evidence type="ECO:0000313" key="3">
    <source>
        <dbReference type="Proteomes" id="UP001196661"/>
    </source>
</evidence>
<proteinExistence type="predicted"/>
<evidence type="ECO:0000259" key="1">
    <source>
        <dbReference type="Pfam" id="PF03781"/>
    </source>
</evidence>
<feature type="domain" description="Sulfatase-modifying factor enzyme-like" evidence="1">
    <location>
        <begin position="30"/>
        <end position="266"/>
    </location>
</feature>
<dbReference type="PANTHER" id="PTHR23150:SF19">
    <property type="entry name" value="FORMYLGLYCINE-GENERATING ENZYME"/>
    <property type="match status" value="1"/>
</dbReference>
<dbReference type="InterPro" id="IPR016187">
    <property type="entry name" value="CTDL_fold"/>
</dbReference>
<dbReference type="PANTHER" id="PTHR23150">
    <property type="entry name" value="SULFATASE MODIFYING FACTOR 1, 2"/>
    <property type="match status" value="1"/>
</dbReference>